<sequence>MVQYPAPWGGKGEQSEFSSIPLGLPCGTFIMYKIERKKLPKGAITKTLLYVLRDTSLNTLDFFQAFLKAGYGASGGKINKEFYKIKKARKQSLVLEDQYKKILDRYNAFLYNLRHDGLIEDNGKRGKNREVKITFAGRRKLMQMNRDGVATAPASDYEIQKSMNRMIVIFDIPENLRRKRAWLRATLKNLGFEMIQHSVWQGDVKIPRRFIDDLRRFGLIDYVEVAEVRKFGTLK</sequence>
<proteinExistence type="predicted"/>
<evidence type="ECO:0000259" key="7">
    <source>
        <dbReference type="Pfam" id="PF20803"/>
    </source>
</evidence>
<dbReference type="Pfam" id="PF20803">
    <property type="entry name" value="PaaX_M"/>
    <property type="match status" value="1"/>
</dbReference>
<comment type="caution">
    <text evidence="8">The sequence shown here is derived from an EMBL/GenBank/DDBJ whole genome shotgun (WGS) entry which is preliminary data.</text>
</comment>
<dbReference type="NCBIfam" id="TIGR01573">
    <property type="entry name" value="cas2"/>
    <property type="match status" value="1"/>
</dbReference>
<keyword evidence="3 8" id="KW-0255">Endonuclease</keyword>
<evidence type="ECO:0000256" key="4">
    <source>
        <dbReference type="ARBA" id="ARBA00022801"/>
    </source>
</evidence>
<keyword evidence="6" id="KW-0051">Antiviral defense</keyword>
<dbReference type="GO" id="GO:0004521">
    <property type="term" value="F:RNA endonuclease activity"/>
    <property type="evidence" value="ECO:0007669"/>
    <property type="project" value="InterPro"/>
</dbReference>
<evidence type="ECO:0000256" key="1">
    <source>
        <dbReference type="ARBA" id="ARBA00022722"/>
    </source>
</evidence>
<feature type="domain" description="Transcriptional repressor PaaX-like central Cas2-like" evidence="7">
    <location>
        <begin position="167"/>
        <end position="230"/>
    </location>
</feature>
<accession>A0A2H0UNS4</accession>
<keyword evidence="1" id="KW-0540">Nuclease</keyword>
<dbReference type="InterPro" id="IPR048846">
    <property type="entry name" value="PaaX-like_central"/>
</dbReference>
<dbReference type="Proteomes" id="UP000230903">
    <property type="component" value="Unassembled WGS sequence"/>
</dbReference>
<evidence type="ECO:0000256" key="2">
    <source>
        <dbReference type="ARBA" id="ARBA00022723"/>
    </source>
</evidence>
<keyword evidence="4" id="KW-0378">Hydrolase</keyword>
<evidence type="ECO:0000256" key="6">
    <source>
        <dbReference type="ARBA" id="ARBA00023118"/>
    </source>
</evidence>
<dbReference type="AlphaFoldDB" id="A0A2H0UNS4"/>
<keyword evidence="2" id="KW-0479">Metal-binding</keyword>
<name>A0A2H0UNS4_9BACT</name>
<evidence type="ECO:0000256" key="3">
    <source>
        <dbReference type="ARBA" id="ARBA00022759"/>
    </source>
</evidence>
<gene>
    <name evidence="8" type="primary">cas2</name>
    <name evidence="8" type="ORF">COU10_01220</name>
</gene>
<evidence type="ECO:0000256" key="5">
    <source>
        <dbReference type="ARBA" id="ARBA00022842"/>
    </source>
</evidence>
<protein>
    <submittedName>
        <fullName evidence="8">CRISPR-associated endonuclease Cas2</fullName>
    </submittedName>
</protein>
<dbReference type="SUPFAM" id="SSF143430">
    <property type="entry name" value="TTP0101/SSO1404-like"/>
    <property type="match status" value="1"/>
</dbReference>
<dbReference type="GO" id="GO:0043571">
    <property type="term" value="P:maintenance of CRISPR repeat elements"/>
    <property type="evidence" value="ECO:0007669"/>
    <property type="project" value="InterPro"/>
</dbReference>
<organism evidence="8 9">
    <name type="scientific">Candidatus Harrisonbacteria bacterium CG10_big_fil_rev_8_21_14_0_10_45_28</name>
    <dbReference type="NCBI Taxonomy" id="1974586"/>
    <lineage>
        <taxon>Bacteria</taxon>
        <taxon>Candidatus Harrisoniibacteriota</taxon>
    </lineage>
</organism>
<evidence type="ECO:0000313" key="9">
    <source>
        <dbReference type="Proteomes" id="UP000230903"/>
    </source>
</evidence>
<dbReference type="InterPro" id="IPR021127">
    <property type="entry name" value="CRISPR_associated_Cas2"/>
</dbReference>
<dbReference type="EMBL" id="PFBC01000018">
    <property type="protein sequence ID" value="PIR88053.1"/>
    <property type="molecule type" value="Genomic_DNA"/>
</dbReference>
<reference evidence="9" key="1">
    <citation type="submission" date="2017-09" db="EMBL/GenBank/DDBJ databases">
        <title>Depth-based differentiation of microbial function through sediment-hosted aquifers and enrichment of novel symbionts in the deep terrestrial subsurface.</title>
        <authorList>
            <person name="Probst A.J."/>
            <person name="Ladd B."/>
            <person name="Jarett J.K."/>
            <person name="Geller-Mcgrath D.E."/>
            <person name="Sieber C.M.K."/>
            <person name="Emerson J.B."/>
            <person name="Anantharaman K."/>
            <person name="Thomas B.C."/>
            <person name="Malmstrom R."/>
            <person name="Stieglmeier M."/>
            <person name="Klingl A."/>
            <person name="Woyke T."/>
            <person name="Ryan C.M."/>
            <person name="Banfield J.F."/>
        </authorList>
    </citation>
    <scope>NUCLEOTIDE SEQUENCE [LARGE SCALE GENOMIC DNA]</scope>
</reference>
<keyword evidence="5" id="KW-0460">Magnesium</keyword>
<evidence type="ECO:0000313" key="8">
    <source>
        <dbReference type="EMBL" id="PIR88053.1"/>
    </source>
</evidence>